<feature type="transmembrane region" description="Helical" evidence="1">
    <location>
        <begin position="89"/>
        <end position="109"/>
    </location>
</feature>
<accession>A0A0N5ANT4</accession>
<reference evidence="3" key="1">
    <citation type="submission" date="2017-02" db="UniProtKB">
        <authorList>
            <consortium name="WormBaseParasite"/>
        </authorList>
    </citation>
    <scope>IDENTIFICATION</scope>
</reference>
<keyword evidence="1" id="KW-0472">Membrane</keyword>
<keyword evidence="2" id="KW-1185">Reference proteome</keyword>
<evidence type="ECO:0000313" key="2">
    <source>
        <dbReference type="Proteomes" id="UP000046393"/>
    </source>
</evidence>
<protein>
    <submittedName>
        <fullName evidence="3">G protein-coupled receptor</fullName>
    </submittedName>
</protein>
<feature type="transmembrane region" description="Helical" evidence="1">
    <location>
        <begin position="170"/>
        <end position="189"/>
    </location>
</feature>
<sequence>MFIELSKIMEAVAFFALSIDRLTFLSNPLFYYQQQRKIQAIIQALLTIFAILTVTWTIYETLTAPSLVSTGFCIISEVLDRVTLHGIEFIRISIYLSAIFLYGIAFRRLKWFRNKEMMESEEMQLFVTSQVYYTKTILISIIATSLFVIAPITYSEIYTLGNGDEEKMEYYLLFVTIWNSIIVVALIVWRQADLRSAFVLPIRRLNLF</sequence>
<dbReference type="WBParaSite" id="SMUV_0000628301-mRNA-1">
    <property type="protein sequence ID" value="SMUV_0000628301-mRNA-1"/>
    <property type="gene ID" value="SMUV_0000628301"/>
</dbReference>
<dbReference type="AlphaFoldDB" id="A0A0N5ANT4"/>
<evidence type="ECO:0000256" key="1">
    <source>
        <dbReference type="SAM" id="Phobius"/>
    </source>
</evidence>
<evidence type="ECO:0000313" key="3">
    <source>
        <dbReference type="WBParaSite" id="SMUV_0000628301-mRNA-1"/>
    </source>
</evidence>
<feature type="transmembrane region" description="Helical" evidence="1">
    <location>
        <begin position="130"/>
        <end position="150"/>
    </location>
</feature>
<keyword evidence="1" id="KW-0812">Transmembrane</keyword>
<name>A0A0N5ANT4_9BILA</name>
<feature type="transmembrane region" description="Helical" evidence="1">
    <location>
        <begin position="38"/>
        <end position="59"/>
    </location>
</feature>
<organism evidence="2 3">
    <name type="scientific">Syphacia muris</name>
    <dbReference type="NCBI Taxonomy" id="451379"/>
    <lineage>
        <taxon>Eukaryota</taxon>
        <taxon>Metazoa</taxon>
        <taxon>Ecdysozoa</taxon>
        <taxon>Nematoda</taxon>
        <taxon>Chromadorea</taxon>
        <taxon>Rhabditida</taxon>
        <taxon>Spirurina</taxon>
        <taxon>Oxyuridomorpha</taxon>
        <taxon>Oxyuroidea</taxon>
        <taxon>Oxyuridae</taxon>
        <taxon>Syphacia</taxon>
    </lineage>
</organism>
<keyword evidence="1" id="KW-1133">Transmembrane helix</keyword>
<dbReference type="Proteomes" id="UP000046393">
    <property type="component" value="Unplaced"/>
</dbReference>
<proteinExistence type="predicted"/>